<dbReference type="Proteomes" id="UP000694388">
    <property type="component" value="Unplaced"/>
</dbReference>
<evidence type="ECO:0000256" key="1">
    <source>
        <dbReference type="SAM" id="Coils"/>
    </source>
</evidence>
<proteinExistence type="predicted"/>
<feature type="region of interest" description="Disordered" evidence="2">
    <location>
        <begin position="506"/>
        <end position="541"/>
    </location>
</feature>
<evidence type="ECO:0000256" key="2">
    <source>
        <dbReference type="SAM" id="MobiDB-lite"/>
    </source>
</evidence>
<keyword evidence="4" id="KW-1185">Reference proteome</keyword>
<keyword evidence="1" id="KW-0175">Coiled coil</keyword>
<dbReference type="Ensembl" id="ENSEBUT00000008050.1">
    <property type="protein sequence ID" value="ENSEBUP00000007564.1"/>
    <property type="gene ID" value="ENSEBUG00000004913.1"/>
</dbReference>
<feature type="coiled-coil region" evidence="1">
    <location>
        <begin position="221"/>
        <end position="304"/>
    </location>
</feature>
<name>A0A8C4NGU9_EPTBU</name>
<reference evidence="3" key="1">
    <citation type="submission" date="2025-08" db="UniProtKB">
        <authorList>
            <consortium name="Ensembl"/>
        </authorList>
    </citation>
    <scope>IDENTIFICATION</scope>
</reference>
<evidence type="ECO:0000313" key="4">
    <source>
        <dbReference type="Proteomes" id="UP000694388"/>
    </source>
</evidence>
<feature type="coiled-coil region" evidence="1">
    <location>
        <begin position="42"/>
        <end position="195"/>
    </location>
</feature>
<organism evidence="3 4">
    <name type="scientific">Eptatretus burgeri</name>
    <name type="common">Inshore hagfish</name>
    <dbReference type="NCBI Taxonomy" id="7764"/>
    <lineage>
        <taxon>Eukaryota</taxon>
        <taxon>Metazoa</taxon>
        <taxon>Chordata</taxon>
        <taxon>Craniata</taxon>
        <taxon>Vertebrata</taxon>
        <taxon>Cyclostomata</taxon>
        <taxon>Myxini</taxon>
        <taxon>Myxiniformes</taxon>
        <taxon>Myxinidae</taxon>
        <taxon>Eptatretinae</taxon>
        <taxon>Eptatretus</taxon>
    </lineage>
</organism>
<evidence type="ECO:0000313" key="3">
    <source>
        <dbReference type="Ensembl" id="ENSEBUP00000007564.1"/>
    </source>
</evidence>
<accession>A0A8C4NGU9</accession>
<reference evidence="3" key="2">
    <citation type="submission" date="2025-09" db="UniProtKB">
        <authorList>
            <consortium name="Ensembl"/>
        </authorList>
    </citation>
    <scope>IDENTIFICATION</scope>
</reference>
<feature type="compositionally biased region" description="Gly residues" evidence="2">
    <location>
        <begin position="515"/>
        <end position="524"/>
    </location>
</feature>
<sequence length="541" mass="62062">MPVSNICGGFSKLKGDRQQTESQLHVERKQTSQAEDKMQSYILRLEAERNDALRNVSDVETALLDYRKDLAQTLQQKEQREEELVMQVQMLKGENQALRDKCWRIEGSKGELDHEKEKLDRLRGILSEAQRTLERDRREVDCARQTLEHEKDKCQQDGLTLQRNKEHLNVDKQRLNEMIQKLESEQQNLDCTRIAVETRQSDINEERKLLDTETTSLHKERMALDALREDLNENMAKLEMEKKYAEEERASLHNMRLQVDHQKEEQNEESSRCAEECAELEIGWKRLEKERKALESEIERHRECWGLGRELATFAERNLSGIETFLAHFVHNMSLTGPQSTKLMSWLKEARREQTANVTELEERLSEVVSQSFFLSSRNPRHLELMEKLQCKETEIGKLEKELHETTEAYVASASLAARYAPSARVWLYCGFGATLGLAFIKFHIASPCEGVVSHLISLHGTFIIVLKTFFLHCFVFVAWRIAGQRGPALSRAGGDQLAFRERLSETGTARAEGSNGGSSGANGGRRDRCPVPQEGAEPPV</sequence>
<dbReference type="AlphaFoldDB" id="A0A8C4NGU9"/>
<feature type="coiled-coil region" evidence="1">
    <location>
        <begin position="344"/>
        <end position="409"/>
    </location>
</feature>
<protein>
    <submittedName>
        <fullName evidence="3">Uncharacterized protein</fullName>
    </submittedName>
</protein>